<feature type="region of interest" description="Disordered" evidence="11">
    <location>
        <begin position="69"/>
        <end position="114"/>
    </location>
</feature>
<dbReference type="PROSITE" id="PS50102">
    <property type="entry name" value="RRM"/>
    <property type="match status" value="2"/>
</dbReference>
<dbReference type="GO" id="GO:0005681">
    <property type="term" value="C:spliceosomal complex"/>
    <property type="evidence" value="ECO:0007669"/>
    <property type="project" value="UniProtKB-KW"/>
</dbReference>
<dbReference type="Pfam" id="PF00076">
    <property type="entry name" value="RRM_1"/>
    <property type="match status" value="2"/>
</dbReference>
<dbReference type="FunFam" id="3.30.70.330:FF:000029">
    <property type="entry name" value="U2 small nuclear ribonucleoprotein B"/>
    <property type="match status" value="1"/>
</dbReference>
<keyword evidence="8" id="KW-0539">Nucleus</keyword>
<sequence length="190" mass="20548">QFGKIIDVVALKTLRLRGQAWVVFTDSAAATNALRTMQGFPFYEKPIKIQYAKTESDAVAKLKGTYKPDKKKRAEKNAVARDQLISRAKPGQQSAAKAAGGGRGPAGPEAQAPPNRTLFVQGLPEATTDQMLHMLFAQFPGFKEVRMVDARPGIAFVDFDNELQSGVALQGLQGFKITPTHGMAISFAKA</sequence>
<keyword evidence="3" id="KW-0507">mRNA processing</keyword>
<keyword evidence="7" id="KW-0508">mRNA splicing</keyword>
<evidence type="ECO:0000313" key="13">
    <source>
        <dbReference type="EMBL" id="GFH21074.1"/>
    </source>
</evidence>
<comment type="caution">
    <text evidence="13">The sequence shown here is derived from an EMBL/GenBank/DDBJ whole genome shotgun (WGS) entry which is preliminary data.</text>
</comment>
<evidence type="ECO:0000256" key="8">
    <source>
        <dbReference type="ARBA" id="ARBA00023242"/>
    </source>
</evidence>
<dbReference type="AlphaFoldDB" id="A0A699ZQP6"/>
<comment type="subcellular location">
    <subcellularLocation>
        <location evidence="1">Nucleus</location>
    </subcellularLocation>
</comment>
<dbReference type="GO" id="GO:0008380">
    <property type="term" value="P:RNA splicing"/>
    <property type="evidence" value="ECO:0007669"/>
    <property type="project" value="UniProtKB-KW"/>
</dbReference>
<comment type="similarity">
    <text evidence="2">Belongs to the RRM U1 A/B'' family.</text>
</comment>
<proteinExistence type="inferred from homology"/>
<protein>
    <recommendedName>
        <fullName evidence="12">RRM domain-containing protein</fullName>
    </recommendedName>
</protein>
<evidence type="ECO:0000256" key="5">
    <source>
        <dbReference type="ARBA" id="ARBA00022737"/>
    </source>
</evidence>
<dbReference type="GO" id="GO:0030532">
    <property type="term" value="C:small nuclear ribonucleoprotein complex"/>
    <property type="evidence" value="ECO:0007669"/>
    <property type="project" value="UniProtKB-ARBA"/>
</dbReference>
<dbReference type="Proteomes" id="UP000485058">
    <property type="component" value="Unassembled WGS sequence"/>
</dbReference>
<dbReference type="CDD" id="cd12247">
    <property type="entry name" value="RRM2_U1A_like"/>
    <property type="match status" value="1"/>
</dbReference>
<dbReference type="GO" id="GO:0003723">
    <property type="term" value="F:RNA binding"/>
    <property type="evidence" value="ECO:0007669"/>
    <property type="project" value="UniProtKB-UniRule"/>
</dbReference>
<dbReference type="InterPro" id="IPR035979">
    <property type="entry name" value="RBD_domain_sf"/>
</dbReference>
<dbReference type="PANTHER" id="PTHR10501">
    <property type="entry name" value="U1 SMALL NUCLEAR RIBONUCLEOPROTEIN A/U2 SMALL NUCLEAR RIBONUCLEOPROTEIN B"/>
    <property type="match status" value="1"/>
</dbReference>
<evidence type="ECO:0000256" key="11">
    <source>
        <dbReference type="SAM" id="MobiDB-lite"/>
    </source>
</evidence>
<evidence type="ECO:0000256" key="4">
    <source>
        <dbReference type="ARBA" id="ARBA00022728"/>
    </source>
</evidence>
<keyword evidence="9" id="KW-0687">Ribonucleoprotein</keyword>
<evidence type="ECO:0000256" key="7">
    <source>
        <dbReference type="ARBA" id="ARBA00023187"/>
    </source>
</evidence>
<keyword evidence="4" id="KW-0747">Spliceosome</keyword>
<evidence type="ECO:0000256" key="2">
    <source>
        <dbReference type="ARBA" id="ARBA00007243"/>
    </source>
</evidence>
<feature type="compositionally biased region" description="Low complexity" evidence="11">
    <location>
        <begin position="88"/>
        <end position="98"/>
    </location>
</feature>
<evidence type="ECO:0000256" key="1">
    <source>
        <dbReference type="ARBA" id="ARBA00004123"/>
    </source>
</evidence>
<feature type="domain" description="RRM" evidence="12">
    <location>
        <begin position="1"/>
        <end position="54"/>
    </location>
</feature>
<evidence type="ECO:0000313" key="14">
    <source>
        <dbReference type="Proteomes" id="UP000485058"/>
    </source>
</evidence>
<evidence type="ECO:0000259" key="12">
    <source>
        <dbReference type="PROSITE" id="PS50102"/>
    </source>
</evidence>
<dbReference type="Gene3D" id="3.30.70.330">
    <property type="match status" value="2"/>
</dbReference>
<dbReference type="FunFam" id="3.30.70.330:FF:000039">
    <property type="entry name" value="U1 small nuclear ribonucleoprotein A"/>
    <property type="match status" value="1"/>
</dbReference>
<gene>
    <name evidence="13" type="ORF">HaLaN_18309</name>
</gene>
<name>A0A699ZQP6_HAELA</name>
<feature type="domain" description="RRM" evidence="12">
    <location>
        <begin position="116"/>
        <end position="190"/>
    </location>
</feature>
<feature type="non-terminal residue" evidence="13">
    <location>
        <position position="1"/>
    </location>
</feature>
<evidence type="ECO:0000256" key="10">
    <source>
        <dbReference type="PROSITE-ProRule" id="PRU00176"/>
    </source>
</evidence>
<dbReference type="SMART" id="SM00360">
    <property type="entry name" value="RRM"/>
    <property type="match status" value="1"/>
</dbReference>
<evidence type="ECO:0000256" key="3">
    <source>
        <dbReference type="ARBA" id="ARBA00022664"/>
    </source>
</evidence>
<dbReference type="InterPro" id="IPR000504">
    <property type="entry name" value="RRM_dom"/>
</dbReference>
<evidence type="ECO:0000256" key="6">
    <source>
        <dbReference type="ARBA" id="ARBA00022884"/>
    </source>
</evidence>
<dbReference type="CDD" id="cd12246">
    <property type="entry name" value="RRM1_U1A_like"/>
    <property type="match status" value="1"/>
</dbReference>
<dbReference type="GO" id="GO:0006397">
    <property type="term" value="P:mRNA processing"/>
    <property type="evidence" value="ECO:0007669"/>
    <property type="project" value="UniProtKB-KW"/>
</dbReference>
<keyword evidence="6 10" id="KW-0694">RNA-binding</keyword>
<evidence type="ECO:0000256" key="9">
    <source>
        <dbReference type="ARBA" id="ARBA00023274"/>
    </source>
</evidence>
<dbReference type="EMBL" id="BLLF01001757">
    <property type="protein sequence ID" value="GFH21074.1"/>
    <property type="molecule type" value="Genomic_DNA"/>
</dbReference>
<accession>A0A699ZQP6</accession>
<reference evidence="13 14" key="1">
    <citation type="submission" date="2020-02" db="EMBL/GenBank/DDBJ databases">
        <title>Draft genome sequence of Haematococcus lacustris strain NIES-144.</title>
        <authorList>
            <person name="Morimoto D."/>
            <person name="Nakagawa S."/>
            <person name="Yoshida T."/>
            <person name="Sawayama S."/>
        </authorList>
    </citation>
    <scope>NUCLEOTIDE SEQUENCE [LARGE SCALE GENOMIC DNA]</scope>
    <source>
        <strain evidence="13 14">NIES-144</strain>
    </source>
</reference>
<organism evidence="13 14">
    <name type="scientific">Haematococcus lacustris</name>
    <name type="common">Green alga</name>
    <name type="synonym">Haematococcus pluvialis</name>
    <dbReference type="NCBI Taxonomy" id="44745"/>
    <lineage>
        <taxon>Eukaryota</taxon>
        <taxon>Viridiplantae</taxon>
        <taxon>Chlorophyta</taxon>
        <taxon>core chlorophytes</taxon>
        <taxon>Chlorophyceae</taxon>
        <taxon>CS clade</taxon>
        <taxon>Chlamydomonadales</taxon>
        <taxon>Haematococcaceae</taxon>
        <taxon>Haematococcus</taxon>
    </lineage>
</organism>
<feature type="non-terminal residue" evidence="13">
    <location>
        <position position="190"/>
    </location>
</feature>
<dbReference type="SUPFAM" id="SSF54928">
    <property type="entry name" value="RNA-binding domain, RBD"/>
    <property type="match status" value="1"/>
</dbReference>
<dbReference type="InterPro" id="IPR012677">
    <property type="entry name" value="Nucleotide-bd_a/b_plait_sf"/>
</dbReference>
<keyword evidence="5" id="KW-0677">Repeat</keyword>
<keyword evidence="14" id="KW-1185">Reference proteome</keyword>